<reference evidence="9 10" key="1">
    <citation type="submission" date="2019-08" db="EMBL/GenBank/DDBJ databases">
        <title>In-depth cultivation of the pig gut microbiome towards novel bacterial diversity and tailored functional studies.</title>
        <authorList>
            <person name="Wylensek D."/>
            <person name="Hitch T.C.A."/>
            <person name="Clavel T."/>
        </authorList>
    </citation>
    <scope>NUCLEOTIDE SEQUENCE [LARGE SCALE GENOMIC DNA]</scope>
    <source>
        <strain evidence="9 10">NM-380-WT-3C1</strain>
    </source>
</reference>
<keyword evidence="4" id="KW-1003">Cell membrane</keyword>
<dbReference type="AlphaFoldDB" id="A0A7X2PC62"/>
<sequence>MCNYLFRYNASYIKAKLKKSEKILTKDISFTLNEGESLAIVGETGSGKTITALSIMGLIPENITYDVSMSLYLKDKGELVNEELFPLVGSSIVYIPQNGLESLSALRSVRKHLYDSLKRNGYKGVELEERTLELLKRVGFENPKAIIDLYPFELSGGMAQRITIALALAGKPSLVIADEPTNGLDDKNREVFLSLLNSISASKIIITHDISLASLMDKVIVLKDGIMMEAGESRSVLASPRCEYTKALINSLCINGLVETPKIRKENECCPFYDRCTKVSESCNSVKLASEGSHSWRCSNG</sequence>
<keyword evidence="5" id="KW-0547">Nucleotide-binding</keyword>
<evidence type="ECO:0000313" key="10">
    <source>
        <dbReference type="Proteomes" id="UP000460549"/>
    </source>
</evidence>
<comment type="similarity">
    <text evidence="2">Belongs to the ABC transporter superfamily.</text>
</comment>
<dbReference type="RefSeq" id="WP_154425138.1">
    <property type="nucleotide sequence ID" value="NZ_VUNN01000007.1"/>
</dbReference>
<evidence type="ECO:0000313" key="9">
    <source>
        <dbReference type="EMBL" id="MSU06163.1"/>
    </source>
</evidence>
<dbReference type="InterPro" id="IPR050388">
    <property type="entry name" value="ABC_Ni/Peptide_Import"/>
</dbReference>
<protein>
    <submittedName>
        <fullName evidence="9">ABC transporter ATP-binding protein</fullName>
    </submittedName>
</protein>
<proteinExistence type="inferred from homology"/>
<dbReference type="GO" id="GO:0005524">
    <property type="term" value="F:ATP binding"/>
    <property type="evidence" value="ECO:0007669"/>
    <property type="project" value="UniProtKB-KW"/>
</dbReference>
<dbReference type="GO" id="GO:0015833">
    <property type="term" value="P:peptide transport"/>
    <property type="evidence" value="ECO:0007669"/>
    <property type="project" value="InterPro"/>
</dbReference>
<dbReference type="InterPro" id="IPR013563">
    <property type="entry name" value="Oligopep_ABC_C"/>
</dbReference>
<evidence type="ECO:0000256" key="4">
    <source>
        <dbReference type="ARBA" id="ARBA00022475"/>
    </source>
</evidence>
<evidence type="ECO:0000256" key="7">
    <source>
        <dbReference type="ARBA" id="ARBA00023136"/>
    </source>
</evidence>
<accession>A0A7X2PC62</accession>
<dbReference type="SUPFAM" id="SSF52540">
    <property type="entry name" value="P-loop containing nucleoside triphosphate hydrolases"/>
    <property type="match status" value="1"/>
</dbReference>
<keyword evidence="3" id="KW-0813">Transport</keyword>
<keyword evidence="10" id="KW-1185">Reference proteome</keyword>
<keyword evidence="6 9" id="KW-0067">ATP-binding</keyword>
<evidence type="ECO:0000256" key="3">
    <source>
        <dbReference type="ARBA" id="ARBA00022448"/>
    </source>
</evidence>
<feature type="domain" description="ABC transporter" evidence="8">
    <location>
        <begin position="5"/>
        <end position="249"/>
    </location>
</feature>
<dbReference type="PANTHER" id="PTHR43297:SF2">
    <property type="entry name" value="DIPEPTIDE TRANSPORT ATP-BINDING PROTEIN DPPD"/>
    <property type="match status" value="1"/>
</dbReference>
<evidence type="ECO:0000256" key="2">
    <source>
        <dbReference type="ARBA" id="ARBA00005417"/>
    </source>
</evidence>
<dbReference type="InterPro" id="IPR003593">
    <property type="entry name" value="AAA+_ATPase"/>
</dbReference>
<dbReference type="GO" id="GO:0016887">
    <property type="term" value="F:ATP hydrolysis activity"/>
    <property type="evidence" value="ECO:0007669"/>
    <property type="project" value="InterPro"/>
</dbReference>
<dbReference type="SMART" id="SM00382">
    <property type="entry name" value="AAA"/>
    <property type="match status" value="1"/>
</dbReference>
<dbReference type="PROSITE" id="PS00211">
    <property type="entry name" value="ABC_TRANSPORTER_1"/>
    <property type="match status" value="1"/>
</dbReference>
<comment type="subcellular location">
    <subcellularLocation>
        <location evidence="1">Cell inner membrane</location>
        <topology evidence="1">Peripheral membrane protein</topology>
    </subcellularLocation>
</comment>
<dbReference type="InterPro" id="IPR003439">
    <property type="entry name" value="ABC_transporter-like_ATP-bd"/>
</dbReference>
<organism evidence="9 10">
    <name type="scientific">Bullifex porci</name>
    <dbReference type="NCBI Taxonomy" id="2606638"/>
    <lineage>
        <taxon>Bacteria</taxon>
        <taxon>Pseudomonadati</taxon>
        <taxon>Spirochaetota</taxon>
        <taxon>Spirochaetia</taxon>
        <taxon>Spirochaetales</taxon>
        <taxon>Spirochaetaceae</taxon>
        <taxon>Bullifex</taxon>
    </lineage>
</organism>
<dbReference type="Proteomes" id="UP000460549">
    <property type="component" value="Unassembled WGS sequence"/>
</dbReference>
<dbReference type="Pfam" id="PF08352">
    <property type="entry name" value="oligo_HPY"/>
    <property type="match status" value="1"/>
</dbReference>
<evidence type="ECO:0000256" key="6">
    <source>
        <dbReference type="ARBA" id="ARBA00022840"/>
    </source>
</evidence>
<gene>
    <name evidence="9" type="ORF">FYJ80_05150</name>
</gene>
<dbReference type="InterPro" id="IPR027417">
    <property type="entry name" value="P-loop_NTPase"/>
</dbReference>
<dbReference type="Gene3D" id="3.40.50.300">
    <property type="entry name" value="P-loop containing nucleotide triphosphate hydrolases"/>
    <property type="match status" value="1"/>
</dbReference>
<dbReference type="Pfam" id="PF00005">
    <property type="entry name" value="ABC_tran"/>
    <property type="match status" value="1"/>
</dbReference>
<evidence type="ECO:0000256" key="5">
    <source>
        <dbReference type="ARBA" id="ARBA00022741"/>
    </source>
</evidence>
<dbReference type="InterPro" id="IPR017871">
    <property type="entry name" value="ABC_transporter-like_CS"/>
</dbReference>
<dbReference type="PANTHER" id="PTHR43297">
    <property type="entry name" value="OLIGOPEPTIDE TRANSPORT ATP-BINDING PROTEIN APPD"/>
    <property type="match status" value="1"/>
</dbReference>
<dbReference type="GO" id="GO:0005886">
    <property type="term" value="C:plasma membrane"/>
    <property type="evidence" value="ECO:0007669"/>
    <property type="project" value="UniProtKB-SubCell"/>
</dbReference>
<dbReference type="EMBL" id="VUNN01000007">
    <property type="protein sequence ID" value="MSU06163.1"/>
    <property type="molecule type" value="Genomic_DNA"/>
</dbReference>
<dbReference type="PROSITE" id="PS50893">
    <property type="entry name" value="ABC_TRANSPORTER_2"/>
    <property type="match status" value="1"/>
</dbReference>
<name>A0A7X2PC62_9SPIO</name>
<keyword evidence="7" id="KW-0472">Membrane</keyword>
<evidence type="ECO:0000259" key="8">
    <source>
        <dbReference type="PROSITE" id="PS50893"/>
    </source>
</evidence>
<evidence type="ECO:0000256" key="1">
    <source>
        <dbReference type="ARBA" id="ARBA00004417"/>
    </source>
</evidence>
<comment type="caution">
    <text evidence="9">The sequence shown here is derived from an EMBL/GenBank/DDBJ whole genome shotgun (WGS) entry which is preliminary data.</text>
</comment>